<dbReference type="RefSeq" id="WP_097176614.1">
    <property type="nucleotide sequence ID" value="NZ_OBML01000017.1"/>
</dbReference>
<evidence type="ECO:0000259" key="1">
    <source>
        <dbReference type="Pfam" id="PF04233"/>
    </source>
</evidence>
<organism evidence="2 3">
    <name type="scientific">Stappia indica</name>
    <dbReference type="NCBI Taxonomy" id="538381"/>
    <lineage>
        <taxon>Bacteria</taxon>
        <taxon>Pseudomonadati</taxon>
        <taxon>Pseudomonadota</taxon>
        <taxon>Alphaproteobacteria</taxon>
        <taxon>Hyphomicrobiales</taxon>
        <taxon>Stappiaceae</taxon>
        <taxon>Stappia</taxon>
    </lineage>
</organism>
<dbReference type="InterPro" id="IPR006528">
    <property type="entry name" value="Phage_head_morphogenesis_dom"/>
</dbReference>
<dbReference type="AlphaFoldDB" id="A0A285TST9"/>
<dbReference type="Pfam" id="PF04233">
    <property type="entry name" value="Phage_Mu_F"/>
    <property type="match status" value="1"/>
</dbReference>
<proteinExistence type="predicted"/>
<protein>
    <submittedName>
        <fullName evidence="2">Phage Mu protein F like protein</fullName>
    </submittedName>
</protein>
<reference evidence="2 3" key="1">
    <citation type="submission" date="2017-08" db="EMBL/GenBank/DDBJ databases">
        <authorList>
            <person name="de Groot N.N."/>
        </authorList>
    </citation>
    <scope>NUCLEOTIDE SEQUENCE [LARGE SCALE GENOMIC DNA]</scope>
    <source>
        <strain evidence="2 3">USBA 352</strain>
    </source>
</reference>
<gene>
    <name evidence="2" type="ORF">SAMN05421512_11713</name>
</gene>
<dbReference type="OrthoDB" id="9813502at2"/>
<name>A0A285TST9_9HYPH</name>
<sequence length="406" mass="45789">MAEPDRDRFRAPREVTDYFRDKTSRPRFSWLDVWGEEHAHAFTVAKATETELIGAFRRSLDTAITDGQTFENWKKGIRGELERLGWAKPRLVEDPDGIDPPRLVDFTSDRRLKTIFWSNMRAARAAGQWNRVQRTKAALPFLLYVRTAAADPRPEHLVWAGTLLPVDDPWWDTHFPPNGWGCKCAVRQVSRFEARRLVGDREITIDGEAVPVSETRPEIQTRPFVNRRTGEITQVPEGIDAGWHTNPGKARSRTLVTRLVEELQTQGEATARTQIARVLDGPDVRAVIGLPERVRLPVAVAPQAAETLSASGQVVTMSSDTIVTKMSKHALVTLELLGRIQEIVDEGRMLDEGRGDAQRQIYLELEGLGWVKLVLGRSKDGFLYVRTLYQVAARKALKSIEENGGR</sequence>
<evidence type="ECO:0000313" key="3">
    <source>
        <dbReference type="Proteomes" id="UP000219331"/>
    </source>
</evidence>
<evidence type="ECO:0000313" key="2">
    <source>
        <dbReference type="EMBL" id="SOC26873.1"/>
    </source>
</evidence>
<keyword evidence="3" id="KW-1185">Reference proteome</keyword>
<feature type="domain" description="Phage head morphogenesis" evidence="1">
    <location>
        <begin position="57"/>
        <end position="186"/>
    </location>
</feature>
<dbReference type="Proteomes" id="UP000219331">
    <property type="component" value="Unassembled WGS sequence"/>
</dbReference>
<dbReference type="EMBL" id="OBML01000017">
    <property type="protein sequence ID" value="SOC26873.1"/>
    <property type="molecule type" value="Genomic_DNA"/>
</dbReference>
<accession>A0A285TST9</accession>